<comment type="catalytic activity">
    <reaction evidence="1">
        <text>Hydrolysis of (1-&gt;3)-beta-D-glucosidic linkages in (1-&gt;3)-beta-D-glucans.</text>
        <dbReference type="EC" id="3.2.1.39"/>
    </reaction>
</comment>
<dbReference type="GO" id="GO:0009277">
    <property type="term" value="C:fungal-type cell wall"/>
    <property type="evidence" value="ECO:0007669"/>
    <property type="project" value="TreeGrafter"/>
</dbReference>
<dbReference type="PANTHER" id="PTHR16631">
    <property type="entry name" value="GLUCAN 1,3-BETA-GLUCOSIDASE"/>
    <property type="match status" value="1"/>
</dbReference>
<evidence type="ECO:0000256" key="4">
    <source>
        <dbReference type="ARBA" id="ARBA00012780"/>
    </source>
</evidence>
<evidence type="ECO:0000256" key="14">
    <source>
        <dbReference type="ARBA" id="ARBA00043078"/>
    </source>
</evidence>
<evidence type="ECO:0000256" key="5">
    <source>
        <dbReference type="ARBA" id="ARBA00022475"/>
    </source>
</evidence>
<evidence type="ECO:0000256" key="12">
    <source>
        <dbReference type="ARBA" id="ARBA00037649"/>
    </source>
</evidence>
<keyword evidence="10" id="KW-0961">Cell wall biogenesis/degradation</keyword>
<protein>
    <recommendedName>
        <fullName evidence="4">glucan endo-1,3-beta-D-glucosidase</fullName>
        <ecNumber evidence="4">3.2.1.39</ecNumber>
    </recommendedName>
    <alternativeName>
        <fullName evidence="14">Endo-1,3-beta-glucanase btgC</fullName>
    </alternativeName>
    <alternativeName>
        <fullName evidence="13">Laminarinase btgC</fullName>
    </alternativeName>
</protein>
<evidence type="ECO:0000256" key="3">
    <source>
        <dbReference type="ARBA" id="ARBA00008773"/>
    </source>
</evidence>
<dbReference type="Proteomes" id="UP000603453">
    <property type="component" value="Unassembled WGS sequence"/>
</dbReference>
<evidence type="ECO:0000256" key="13">
    <source>
        <dbReference type="ARBA" id="ARBA00042373"/>
    </source>
</evidence>
<keyword evidence="6" id="KW-0378">Hydrolase</keyword>
<dbReference type="GO" id="GO:0042973">
    <property type="term" value="F:glucan endo-1,3-beta-D-glucosidase activity"/>
    <property type="evidence" value="ECO:0007669"/>
    <property type="project" value="UniProtKB-EC"/>
</dbReference>
<dbReference type="AlphaFoldDB" id="A0A8H7R468"/>
<comment type="subcellular location">
    <subcellularLocation>
        <location evidence="2">Cell membrane</location>
        <topology evidence="2">Single-pass type II membrane protein</topology>
    </subcellularLocation>
</comment>
<evidence type="ECO:0000256" key="1">
    <source>
        <dbReference type="ARBA" id="ARBA00000382"/>
    </source>
</evidence>
<dbReference type="PANTHER" id="PTHR16631:SF17">
    <property type="entry name" value="GLUCAN ENDO-1,3-BETA-GLUCOSIDASE BTGC"/>
    <property type="match status" value="1"/>
</dbReference>
<keyword evidence="8" id="KW-0325">Glycoprotein</keyword>
<keyword evidence="9" id="KW-0119">Carbohydrate metabolism</keyword>
<evidence type="ECO:0000256" key="8">
    <source>
        <dbReference type="ARBA" id="ARBA00023180"/>
    </source>
</evidence>
<keyword evidence="17" id="KW-1185">Reference proteome</keyword>
<feature type="chain" id="PRO_5034791291" description="glucan endo-1,3-beta-D-glucosidase" evidence="15">
    <location>
        <begin position="20"/>
        <end position="284"/>
    </location>
</feature>
<dbReference type="Gene3D" id="3.20.20.80">
    <property type="entry name" value="Glycosidases"/>
    <property type="match status" value="2"/>
</dbReference>
<sequence>MRFTSLVTIALSFAGVIQSLPVERRGITSLNGVTYTARNSNGECQSSQEIAASVKLMKSSGVHSIRTYSQECDQLPAILDAIKSQGGGMTVLASVWIDGTSKDQEEISTLKSVLANHDTSAITGILVGNEVLFNGVMPASELIKKFKAVKAISKGIDVGTAEMDVTYPQELVDVSDFVAVNIHPYFSQVDIKNAMSNLNDRYNAFKKMAGGKKTYIAEVGWPSAGASSGKAVPSVSNTETFASEISRTSLPYYFFEWQDSNWKSSGIESNFGLLNSNGKAKFGI</sequence>
<dbReference type="GO" id="GO:0071555">
    <property type="term" value="P:cell wall organization"/>
    <property type="evidence" value="ECO:0007669"/>
    <property type="project" value="UniProtKB-KW"/>
</dbReference>
<evidence type="ECO:0000256" key="2">
    <source>
        <dbReference type="ARBA" id="ARBA00004401"/>
    </source>
</evidence>
<evidence type="ECO:0000256" key="6">
    <source>
        <dbReference type="ARBA" id="ARBA00022801"/>
    </source>
</evidence>
<accession>A0A8H7R468</accession>
<keyword evidence="7" id="KW-0472">Membrane</keyword>
<keyword evidence="11" id="KW-0624">Polysaccharide degradation</keyword>
<dbReference type="GO" id="GO:0005576">
    <property type="term" value="C:extracellular region"/>
    <property type="evidence" value="ECO:0007669"/>
    <property type="project" value="TreeGrafter"/>
</dbReference>
<evidence type="ECO:0000256" key="15">
    <source>
        <dbReference type="SAM" id="SignalP"/>
    </source>
</evidence>
<evidence type="ECO:0000256" key="10">
    <source>
        <dbReference type="ARBA" id="ARBA00023316"/>
    </source>
</evidence>
<evidence type="ECO:0000256" key="7">
    <source>
        <dbReference type="ARBA" id="ARBA00023136"/>
    </source>
</evidence>
<reference evidence="16" key="1">
    <citation type="submission" date="2020-12" db="EMBL/GenBank/DDBJ databases">
        <title>Metabolic potential, ecology and presence of endohyphal bacteria is reflected in genomic diversity of Mucoromycotina.</title>
        <authorList>
            <person name="Muszewska A."/>
            <person name="Okrasinska A."/>
            <person name="Steczkiewicz K."/>
            <person name="Drgas O."/>
            <person name="Orlowska M."/>
            <person name="Perlinska-Lenart U."/>
            <person name="Aleksandrzak-Piekarczyk T."/>
            <person name="Szatraj K."/>
            <person name="Zielenkiewicz U."/>
            <person name="Pilsyk S."/>
            <person name="Malc E."/>
            <person name="Mieczkowski P."/>
            <person name="Kruszewska J.S."/>
            <person name="Biernat P."/>
            <person name="Pawlowska J."/>
        </authorList>
    </citation>
    <scope>NUCLEOTIDE SEQUENCE</scope>
    <source>
        <strain evidence="16">WA0000017839</strain>
    </source>
</reference>
<dbReference type="EC" id="3.2.1.39" evidence="4"/>
<proteinExistence type="inferred from homology"/>
<dbReference type="GO" id="GO:0009986">
    <property type="term" value="C:cell surface"/>
    <property type="evidence" value="ECO:0007669"/>
    <property type="project" value="TreeGrafter"/>
</dbReference>
<keyword evidence="5" id="KW-1003">Cell membrane</keyword>
<dbReference type="SUPFAM" id="SSF51445">
    <property type="entry name" value="(Trans)glycosidases"/>
    <property type="match status" value="1"/>
</dbReference>
<dbReference type="GO" id="GO:0005886">
    <property type="term" value="C:plasma membrane"/>
    <property type="evidence" value="ECO:0007669"/>
    <property type="project" value="UniProtKB-SubCell"/>
</dbReference>
<comment type="function">
    <text evidence="12">Glucanases play a role in cell expansion during growth, in cell-cell fusion during mating, and in spore release during sporulation. This enzyme may be involved in beta-glucan degradation. Active on laminarin and lichenan.</text>
</comment>
<feature type="signal peptide" evidence="15">
    <location>
        <begin position="1"/>
        <end position="19"/>
    </location>
</feature>
<dbReference type="GO" id="GO:0000272">
    <property type="term" value="P:polysaccharide catabolic process"/>
    <property type="evidence" value="ECO:0007669"/>
    <property type="project" value="UniProtKB-KW"/>
</dbReference>
<evidence type="ECO:0000313" key="16">
    <source>
        <dbReference type="EMBL" id="KAG2203265.1"/>
    </source>
</evidence>
<comment type="similarity">
    <text evidence="3">Belongs to the glycosyl hydrolase 17 family.</text>
</comment>
<name>A0A8H7R468_9FUNG</name>
<evidence type="ECO:0000256" key="9">
    <source>
        <dbReference type="ARBA" id="ARBA00023277"/>
    </source>
</evidence>
<comment type="caution">
    <text evidence="16">The sequence shown here is derived from an EMBL/GenBank/DDBJ whole genome shotgun (WGS) entry which is preliminary data.</text>
</comment>
<gene>
    <name evidence="16" type="ORF">INT47_000185</name>
</gene>
<keyword evidence="15" id="KW-0732">Signal</keyword>
<dbReference type="OrthoDB" id="77201at2759"/>
<dbReference type="EMBL" id="JAEPRD010000053">
    <property type="protein sequence ID" value="KAG2203265.1"/>
    <property type="molecule type" value="Genomic_DNA"/>
</dbReference>
<dbReference type="InterPro" id="IPR050732">
    <property type="entry name" value="Beta-glucan_modifiers"/>
</dbReference>
<evidence type="ECO:0000313" key="17">
    <source>
        <dbReference type="Proteomes" id="UP000603453"/>
    </source>
</evidence>
<organism evidence="16 17">
    <name type="scientific">Mucor saturninus</name>
    <dbReference type="NCBI Taxonomy" id="64648"/>
    <lineage>
        <taxon>Eukaryota</taxon>
        <taxon>Fungi</taxon>
        <taxon>Fungi incertae sedis</taxon>
        <taxon>Mucoromycota</taxon>
        <taxon>Mucoromycotina</taxon>
        <taxon>Mucoromycetes</taxon>
        <taxon>Mucorales</taxon>
        <taxon>Mucorineae</taxon>
        <taxon>Mucoraceae</taxon>
        <taxon>Mucor</taxon>
    </lineage>
</organism>
<evidence type="ECO:0000256" key="11">
    <source>
        <dbReference type="ARBA" id="ARBA00023326"/>
    </source>
</evidence>
<dbReference type="InterPro" id="IPR017853">
    <property type="entry name" value="GH"/>
</dbReference>